<comment type="caution">
    <text evidence="1">The sequence shown here is derived from an EMBL/GenBank/DDBJ whole genome shotgun (WGS) entry which is preliminary data.</text>
</comment>
<dbReference type="Proteomes" id="UP000603865">
    <property type="component" value="Unassembled WGS sequence"/>
</dbReference>
<proteinExistence type="predicted"/>
<reference evidence="1" key="1">
    <citation type="journal article" date="2014" name="Int. J. Syst. Evol. Microbiol.">
        <title>Complete genome sequence of Corynebacterium casei LMG S-19264T (=DSM 44701T), isolated from a smear-ripened cheese.</title>
        <authorList>
            <consortium name="US DOE Joint Genome Institute (JGI-PGF)"/>
            <person name="Walter F."/>
            <person name="Albersmeier A."/>
            <person name="Kalinowski J."/>
            <person name="Ruckert C."/>
        </authorList>
    </citation>
    <scope>NUCLEOTIDE SEQUENCE</scope>
    <source>
        <strain evidence="1">JCM 31311</strain>
    </source>
</reference>
<sequence>MSKAIALYLPDGTTPAPATDFGSVPPGTTAASRQLLVKNTGTEAIPSLRMFIEQTSTADGEYHVTVGGLTLTGTAQEVLSSPLAAGATLSVTEYWSTPAGLGVTGPDTANLVCQFDQ</sequence>
<evidence type="ECO:0000313" key="2">
    <source>
        <dbReference type="Proteomes" id="UP000603865"/>
    </source>
</evidence>
<evidence type="ECO:0000313" key="1">
    <source>
        <dbReference type="EMBL" id="GGR34143.1"/>
    </source>
</evidence>
<name>A0A918CPL1_9DEIO</name>
<accession>A0A918CPL1</accession>
<organism evidence="1 2">
    <name type="scientific">Deinococcus ruber</name>
    <dbReference type="NCBI Taxonomy" id="1848197"/>
    <lineage>
        <taxon>Bacteria</taxon>
        <taxon>Thermotogati</taxon>
        <taxon>Deinococcota</taxon>
        <taxon>Deinococci</taxon>
        <taxon>Deinococcales</taxon>
        <taxon>Deinococcaceae</taxon>
        <taxon>Deinococcus</taxon>
    </lineage>
</organism>
<keyword evidence="2" id="KW-1185">Reference proteome</keyword>
<dbReference type="RefSeq" id="WP_189093291.1">
    <property type="nucleotide sequence ID" value="NZ_BMQL01000062.1"/>
</dbReference>
<gene>
    <name evidence="1" type="ORF">GCM10008957_50440</name>
</gene>
<dbReference type="AlphaFoldDB" id="A0A918CPL1"/>
<protein>
    <submittedName>
        <fullName evidence="1">Uncharacterized protein</fullName>
    </submittedName>
</protein>
<reference evidence="1" key="2">
    <citation type="submission" date="2020-09" db="EMBL/GenBank/DDBJ databases">
        <authorList>
            <person name="Sun Q."/>
            <person name="Ohkuma M."/>
        </authorList>
    </citation>
    <scope>NUCLEOTIDE SEQUENCE</scope>
    <source>
        <strain evidence="1">JCM 31311</strain>
    </source>
</reference>
<dbReference type="EMBL" id="BMQL01000062">
    <property type="protein sequence ID" value="GGR34143.1"/>
    <property type="molecule type" value="Genomic_DNA"/>
</dbReference>